<name>A0AAX3J7K2_9GAMM</name>
<evidence type="ECO:0000313" key="1">
    <source>
        <dbReference type="EMBL" id="VXC04877.1"/>
    </source>
</evidence>
<gene>
    <name evidence="1" type="ORF">PANT111_200196</name>
</gene>
<organism evidence="1 2">
    <name type="scientific">Pantoea brenneri</name>
    <dbReference type="NCBI Taxonomy" id="472694"/>
    <lineage>
        <taxon>Bacteria</taxon>
        <taxon>Pseudomonadati</taxon>
        <taxon>Pseudomonadota</taxon>
        <taxon>Gammaproteobacteria</taxon>
        <taxon>Enterobacterales</taxon>
        <taxon>Erwiniaceae</taxon>
        <taxon>Pantoea</taxon>
    </lineage>
</organism>
<accession>A0AAX3J7K2</accession>
<sequence>MRIFSLCKRYHLSRLDHAFGRADVLLFTDAFLAFDAYQDSTWKNLTRSITRIAVTIH</sequence>
<evidence type="ECO:0000313" key="2">
    <source>
        <dbReference type="Proteomes" id="UP000433737"/>
    </source>
</evidence>
<dbReference type="Proteomes" id="UP000433737">
    <property type="component" value="Unassembled WGS sequence"/>
</dbReference>
<dbReference type="EMBL" id="CABWMH010000013">
    <property type="protein sequence ID" value="VXC04877.1"/>
    <property type="molecule type" value="Genomic_DNA"/>
</dbReference>
<dbReference type="AlphaFoldDB" id="A0AAX3J7K2"/>
<comment type="caution">
    <text evidence="1">The sequence shown here is derived from an EMBL/GenBank/DDBJ whole genome shotgun (WGS) entry which is preliminary data.</text>
</comment>
<protein>
    <submittedName>
        <fullName evidence="1">Uncharacterized protein</fullName>
    </submittedName>
</protein>
<reference evidence="1 2" key="1">
    <citation type="submission" date="2019-10" db="EMBL/GenBank/DDBJ databases">
        <authorList>
            <person name="Karimi E."/>
        </authorList>
    </citation>
    <scope>NUCLEOTIDE SEQUENCE [LARGE SCALE GENOMIC DNA]</scope>
    <source>
        <strain evidence="1">Pantoea sp. 111</strain>
    </source>
</reference>
<proteinExistence type="predicted"/>